<dbReference type="SUPFAM" id="SSF53850">
    <property type="entry name" value="Periplasmic binding protein-like II"/>
    <property type="match status" value="1"/>
</dbReference>
<dbReference type="RefSeq" id="WP_119109925.1">
    <property type="nucleotide sequence ID" value="NZ_QXJC01000006.1"/>
</dbReference>
<dbReference type="InterPro" id="IPR001638">
    <property type="entry name" value="Solute-binding_3/MltF_N"/>
</dbReference>
<dbReference type="Pfam" id="PF00497">
    <property type="entry name" value="SBP_bac_3"/>
    <property type="match status" value="1"/>
</dbReference>
<evidence type="ECO:0000313" key="3">
    <source>
        <dbReference type="EMBL" id="RID97512.1"/>
    </source>
</evidence>
<protein>
    <submittedName>
        <fullName evidence="3">Amino acid ABC transporter substrate-binding protein</fullName>
    </submittedName>
</protein>
<keyword evidence="1" id="KW-0732">Signal</keyword>
<dbReference type="PANTHER" id="PTHR38834:SF3">
    <property type="entry name" value="SOLUTE-BINDING PROTEIN FAMILY 3_N-TERMINAL DOMAIN-CONTAINING PROTEIN"/>
    <property type="match status" value="1"/>
</dbReference>
<evidence type="ECO:0000259" key="2">
    <source>
        <dbReference type="SMART" id="SM00062"/>
    </source>
</evidence>
<dbReference type="OrthoDB" id="8594082at2"/>
<dbReference type="PANTHER" id="PTHR38834">
    <property type="entry name" value="PERIPLASMIC SUBSTRATE BINDING PROTEIN FAMILY 3"/>
    <property type="match status" value="1"/>
</dbReference>
<keyword evidence="4" id="KW-1185">Reference proteome</keyword>
<evidence type="ECO:0000256" key="1">
    <source>
        <dbReference type="SAM" id="SignalP"/>
    </source>
</evidence>
<reference evidence="3 4" key="1">
    <citation type="submission" date="2018-09" db="EMBL/GenBank/DDBJ databases">
        <title>Draft genome of Simplicispira sp. NY-02.</title>
        <authorList>
            <person name="Im W.T."/>
        </authorList>
    </citation>
    <scope>NUCLEOTIDE SEQUENCE [LARGE SCALE GENOMIC DNA]</scope>
    <source>
        <strain evidence="3 4">NY-02</strain>
    </source>
</reference>
<dbReference type="SMART" id="SM00062">
    <property type="entry name" value="PBPb"/>
    <property type="match status" value="1"/>
</dbReference>
<proteinExistence type="predicted"/>
<organism evidence="3 4">
    <name type="scientific">Simplicispira hankyongi</name>
    <dbReference type="NCBI Taxonomy" id="2315688"/>
    <lineage>
        <taxon>Bacteria</taxon>
        <taxon>Pseudomonadati</taxon>
        <taxon>Pseudomonadota</taxon>
        <taxon>Betaproteobacteria</taxon>
        <taxon>Burkholderiales</taxon>
        <taxon>Comamonadaceae</taxon>
        <taxon>Simplicispira</taxon>
    </lineage>
</organism>
<name>A0A398C3L9_9BURK</name>
<feature type="signal peptide" evidence="1">
    <location>
        <begin position="1"/>
        <end position="32"/>
    </location>
</feature>
<dbReference type="EMBL" id="QXJC01000006">
    <property type="protein sequence ID" value="RID97512.1"/>
    <property type="molecule type" value="Genomic_DNA"/>
</dbReference>
<dbReference type="Gene3D" id="3.40.190.10">
    <property type="entry name" value="Periplasmic binding protein-like II"/>
    <property type="match status" value="2"/>
</dbReference>
<dbReference type="AlphaFoldDB" id="A0A398C3L9"/>
<accession>A0A398C3L9</accession>
<feature type="domain" description="Solute-binding protein family 3/N-terminal" evidence="2">
    <location>
        <begin position="36"/>
        <end position="260"/>
    </location>
</feature>
<dbReference type="Proteomes" id="UP000266302">
    <property type="component" value="Unassembled WGS sequence"/>
</dbReference>
<comment type="caution">
    <text evidence="3">The sequence shown here is derived from an EMBL/GenBank/DDBJ whole genome shotgun (WGS) entry which is preliminary data.</text>
</comment>
<evidence type="ECO:0000313" key="4">
    <source>
        <dbReference type="Proteomes" id="UP000266302"/>
    </source>
</evidence>
<gene>
    <name evidence="3" type="ORF">D3F03_13300</name>
</gene>
<sequence length="260" mass="29157">MAVPTSFSATGIWRRFACLAALWCWGAGCAVAADGAVRVLTEEYPPYNYTDGGKLTGLSTQVVEAVLKELKLHGEFQSMPWARAYETAHGTPGVLIYSIGRTPERDKLFKWVGVIAPTNYYLFGQPGRAYGIDSLEAAKKYRIATVNEDVGEQFLVAHGFVKGQNLQPSVKYELNYEKLKLGRVDLWIMNELTASYLARQAGDNPARTLARVYRIPELSGEGYYMAFGKQTPDATVERFRQALQHLKRSGGYEQLQRKWQ</sequence>
<feature type="chain" id="PRO_5017199618" evidence="1">
    <location>
        <begin position="33"/>
        <end position="260"/>
    </location>
</feature>